<reference evidence="2 3" key="1">
    <citation type="submission" date="2019-07" db="EMBL/GenBank/DDBJ databases">
        <title>Rufibacter sp. nov., isolated from lake sediment.</title>
        <authorList>
            <person name="Qu J.-H."/>
        </authorList>
    </citation>
    <scope>NUCLEOTIDE SEQUENCE [LARGE SCALE GENOMIC DNA]</scope>
    <source>
        <strain evidence="2 3">NBS58-1</strain>
    </source>
</reference>
<protein>
    <submittedName>
        <fullName evidence="2">Alpha/beta fold hydrolase</fullName>
    </submittedName>
</protein>
<sequence length="287" mass="32311">MPMILRKDFLLSSAHGRDFAVDARWLPDGQAKPVVVFVHGFKGFKDWGHFNLLADYFAHHGFVFVKLNLSHNGVEPYGDDLTNLEAFGNNNFCIELDDVGTLLAYLKNNPAEIPAQEMEADYIFLIGHSRGGGLVLLKAAEAAEVTGVATWSAISDIDQRWSPEVMERWKRDGVQYIPNVRTGQQMPLYYQLVENYQANRNRLDIPNAVEKLQIPLLILHGEQDETLPVQMAHTLHALNPFAELHLLPEGDHSFGGRHPYEQPELPGLAKAAADKTIQFFQTTLDRL</sequence>
<dbReference type="GO" id="GO:0016787">
    <property type="term" value="F:hydrolase activity"/>
    <property type="evidence" value="ECO:0007669"/>
    <property type="project" value="UniProtKB-KW"/>
</dbReference>
<feature type="domain" description="AB hydrolase-1" evidence="1">
    <location>
        <begin position="35"/>
        <end position="259"/>
    </location>
</feature>
<dbReference type="InterPro" id="IPR000073">
    <property type="entry name" value="AB_hydrolase_1"/>
</dbReference>
<evidence type="ECO:0000259" key="1">
    <source>
        <dbReference type="Pfam" id="PF12697"/>
    </source>
</evidence>
<dbReference type="SUPFAM" id="SSF53474">
    <property type="entry name" value="alpha/beta-Hydrolases"/>
    <property type="match status" value="1"/>
</dbReference>
<organism evidence="2 3">
    <name type="scientific">Rufibacter hautae</name>
    <dbReference type="NCBI Taxonomy" id="2595005"/>
    <lineage>
        <taxon>Bacteria</taxon>
        <taxon>Pseudomonadati</taxon>
        <taxon>Bacteroidota</taxon>
        <taxon>Cytophagia</taxon>
        <taxon>Cytophagales</taxon>
        <taxon>Hymenobacteraceae</taxon>
        <taxon>Rufibacter</taxon>
    </lineage>
</organism>
<dbReference type="PANTHER" id="PTHR42886:SF53">
    <property type="entry name" value="ALPHA_BETA-HYDROLASES SUPERFAMILY PROTEIN"/>
    <property type="match status" value="1"/>
</dbReference>
<proteinExistence type="predicted"/>
<evidence type="ECO:0000313" key="2">
    <source>
        <dbReference type="EMBL" id="KAA3437561.1"/>
    </source>
</evidence>
<dbReference type="Proteomes" id="UP000324133">
    <property type="component" value="Unassembled WGS sequence"/>
</dbReference>
<dbReference type="Pfam" id="PF12697">
    <property type="entry name" value="Abhydrolase_6"/>
    <property type="match status" value="1"/>
</dbReference>
<dbReference type="PANTHER" id="PTHR42886">
    <property type="entry name" value="RE40534P-RELATED"/>
    <property type="match status" value="1"/>
</dbReference>
<dbReference type="Gene3D" id="3.40.50.1820">
    <property type="entry name" value="alpha/beta hydrolase"/>
    <property type="match status" value="1"/>
</dbReference>
<keyword evidence="2" id="KW-0378">Hydrolase</keyword>
<evidence type="ECO:0000313" key="3">
    <source>
        <dbReference type="Proteomes" id="UP000324133"/>
    </source>
</evidence>
<accession>A0A5B6TCF5</accession>
<comment type="caution">
    <text evidence="2">The sequence shown here is derived from an EMBL/GenBank/DDBJ whole genome shotgun (WGS) entry which is preliminary data.</text>
</comment>
<dbReference type="EMBL" id="VKKY01000002">
    <property type="protein sequence ID" value="KAA3437561.1"/>
    <property type="molecule type" value="Genomic_DNA"/>
</dbReference>
<name>A0A5B6TCF5_9BACT</name>
<dbReference type="InterPro" id="IPR029058">
    <property type="entry name" value="AB_hydrolase_fold"/>
</dbReference>
<dbReference type="OrthoDB" id="9808543at2"/>
<keyword evidence="3" id="KW-1185">Reference proteome</keyword>
<dbReference type="AlphaFoldDB" id="A0A5B6TCF5"/>
<gene>
    <name evidence="2" type="ORF">FOA19_09600</name>
</gene>